<keyword evidence="1" id="KW-0812">Transmembrane</keyword>
<dbReference type="Proteomes" id="UP001497525">
    <property type="component" value="Unassembled WGS sequence"/>
</dbReference>
<evidence type="ECO:0000313" key="3">
    <source>
        <dbReference type="Proteomes" id="UP001497525"/>
    </source>
</evidence>
<evidence type="ECO:0000256" key="1">
    <source>
        <dbReference type="SAM" id="Phobius"/>
    </source>
</evidence>
<name>A0AAV2SY42_CALDB</name>
<proteinExistence type="predicted"/>
<dbReference type="AlphaFoldDB" id="A0AAV2SY42"/>
<dbReference type="EMBL" id="CAXLJL010000001">
    <property type="protein sequence ID" value="CAL5129135.1"/>
    <property type="molecule type" value="Genomic_DNA"/>
</dbReference>
<reference evidence="2" key="1">
    <citation type="submission" date="2024-06" db="EMBL/GenBank/DDBJ databases">
        <authorList>
            <person name="Liu X."/>
            <person name="Lenzi L."/>
            <person name="Haldenby T S."/>
            <person name="Uol C."/>
        </authorList>
    </citation>
    <scope>NUCLEOTIDE SEQUENCE</scope>
</reference>
<protein>
    <submittedName>
        <fullName evidence="2">Uncharacterized protein</fullName>
    </submittedName>
</protein>
<keyword evidence="1" id="KW-1133">Transmembrane helix</keyword>
<organism evidence="2 3">
    <name type="scientific">Calicophoron daubneyi</name>
    <name type="common">Rumen fluke</name>
    <name type="synonym">Paramphistomum daubneyi</name>
    <dbReference type="NCBI Taxonomy" id="300641"/>
    <lineage>
        <taxon>Eukaryota</taxon>
        <taxon>Metazoa</taxon>
        <taxon>Spiralia</taxon>
        <taxon>Lophotrochozoa</taxon>
        <taxon>Platyhelminthes</taxon>
        <taxon>Trematoda</taxon>
        <taxon>Digenea</taxon>
        <taxon>Plagiorchiida</taxon>
        <taxon>Pronocephalata</taxon>
        <taxon>Paramphistomoidea</taxon>
        <taxon>Paramphistomidae</taxon>
        <taxon>Calicophoron</taxon>
    </lineage>
</organism>
<feature type="transmembrane region" description="Helical" evidence="1">
    <location>
        <begin position="73"/>
        <end position="94"/>
    </location>
</feature>
<feature type="transmembrane region" description="Helical" evidence="1">
    <location>
        <begin position="23"/>
        <end position="48"/>
    </location>
</feature>
<keyword evidence="1" id="KW-0472">Membrane</keyword>
<accession>A0AAV2SY42</accession>
<evidence type="ECO:0000313" key="2">
    <source>
        <dbReference type="EMBL" id="CAL5129135.1"/>
    </source>
</evidence>
<gene>
    <name evidence="2" type="ORF">CDAUBV1_LOCUS3</name>
</gene>
<comment type="caution">
    <text evidence="2">The sequence shown here is derived from an EMBL/GenBank/DDBJ whole genome shotgun (WGS) entry which is preliminary data.</text>
</comment>
<sequence>MLCSPELQASSPKIMCSGKHSHIFLSGFIMGLIITVFIMVGLLALGAVTKRGKQNLLPQSVKPNSDGISSGEWITWVVIHLVITGCLVAVQEIFRRRSRKTKH</sequence>